<dbReference type="RefSeq" id="WP_133504364.1">
    <property type="nucleotide sequence ID" value="NZ_SNXC01000013.1"/>
</dbReference>
<evidence type="ECO:0000256" key="1">
    <source>
        <dbReference type="ARBA" id="ARBA00004196"/>
    </source>
</evidence>
<proteinExistence type="inferred from homology"/>
<dbReference type="OrthoDB" id="9784024at2"/>
<comment type="subcellular location">
    <subcellularLocation>
        <location evidence="1">Cell envelope</location>
    </subcellularLocation>
</comment>
<dbReference type="EMBL" id="SNXC01000013">
    <property type="protein sequence ID" value="TDO96867.1"/>
    <property type="molecule type" value="Genomic_DNA"/>
</dbReference>
<dbReference type="InterPro" id="IPR028082">
    <property type="entry name" value="Peripla_BP_I"/>
</dbReference>
<evidence type="ECO:0000313" key="6">
    <source>
        <dbReference type="EMBL" id="TDO96867.1"/>
    </source>
</evidence>
<evidence type="ECO:0000256" key="4">
    <source>
        <dbReference type="SAM" id="SignalP"/>
    </source>
</evidence>
<dbReference type="GO" id="GO:0055085">
    <property type="term" value="P:transmembrane transport"/>
    <property type="evidence" value="ECO:0007669"/>
    <property type="project" value="UniProtKB-ARBA"/>
</dbReference>
<evidence type="ECO:0000256" key="2">
    <source>
        <dbReference type="ARBA" id="ARBA00007639"/>
    </source>
</evidence>
<dbReference type="GO" id="GO:0030313">
    <property type="term" value="C:cell envelope"/>
    <property type="evidence" value="ECO:0007669"/>
    <property type="project" value="UniProtKB-SubCell"/>
</dbReference>
<dbReference type="AlphaFoldDB" id="A0A4R6M673"/>
<dbReference type="Pfam" id="PF13407">
    <property type="entry name" value="Peripla_BP_4"/>
    <property type="match status" value="1"/>
</dbReference>
<dbReference type="PANTHER" id="PTHR46847:SF1">
    <property type="entry name" value="D-ALLOSE-BINDING PERIPLASMIC PROTEIN-RELATED"/>
    <property type="match status" value="1"/>
</dbReference>
<dbReference type="Proteomes" id="UP000294656">
    <property type="component" value="Unassembled WGS sequence"/>
</dbReference>
<organism evidence="6 7">
    <name type="scientific">Marinomonas balearica</name>
    <dbReference type="NCBI Taxonomy" id="491947"/>
    <lineage>
        <taxon>Bacteria</taxon>
        <taxon>Pseudomonadati</taxon>
        <taxon>Pseudomonadota</taxon>
        <taxon>Gammaproteobacteria</taxon>
        <taxon>Oceanospirillales</taxon>
        <taxon>Oceanospirillaceae</taxon>
        <taxon>Marinomonas</taxon>
    </lineage>
</organism>
<feature type="chain" id="PRO_5020480678" evidence="4">
    <location>
        <begin position="25"/>
        <end position="354"/>
    </location>
</feature>
<evidence type="ECO:0000256" key="3">
    <source>
        <dbReference type="ARBA" id="ARBA00022729"/>
    </source>
</evidence>
<comment type="similarity">
    <text evidence="2">Belongs to the bacterial solute-binding protein 2 family.</text>
</comment>
<reference evidence="6 7" key="1">
    <citation type="submission" date="2019-03" db="EMBL/GenBank/DDBJ databases">
        <title>Genomic Encyclopedia of Type Strains, Phase III (KMG-III): the genomes of soil and plant-associated and newly described type strains.</title>
        <authorList>
            <person name="Whitman W."/>
        </authorList>
    </citation>
    <scope>NUCLEOTIDE SEQUENCE [LARGE SCALE GENOMIC DNA]</scope>
    <source>
        <strain evidence="6 7">CECT 7378</strain>
    </source>
</reference>
<feature type="domain" description="Periplasmic binding protein" evidence="5">
    <location>
        <begin position="149"/>
        <end position="315"/>
    </location>
</feature>
<accession>A0A4R6M673</accession>
<feature type="signal peptide" evidence="4">
    <location>
        <begin position="1"/>
        <end position="24"/>
    </location>
</feature>
<dbReference type="GO" id="GO:0030246">
    <property type="term" value="F:carbohydrate binding"/>
    <property type="evidence" value="ECO:0007669"/>
    <property type="project" value="UniProtKB-ARBA"/>
</dbReference>
<dbReference type="Gene3D" id="3.40.50.2300">
    <property type="match status" value="2"/>
</dbReference>
<comment type="caution">
    <text evidence="6">The sequence shown here is derived from an EMBL/GenBank/DDBJ whole genome shotgun (WGS) entry which is preliminary data.</text>
</comment>
<evidence type="ECO:0000259" key="5">
    <source>
        <dbReference type="Pfam" id="PF13407"/>
    </source>
</evidence>
<keyword evidence="7" id="KW-1185">Reference proteome</keyword>
<dbReference type="PANTHER" id="PTHR46847">
    <property type="entry name" value="D-ALLOSE-BINDING PERIPLASMIC PROTEIN-RELATED"/>
    <property type="match status" value="1"/>
</dbReference>
<name>A0A4R6M673_9GAMM</name>
<protein>
    <submittedName>
        <fullName evidence="6">Monosaccharide ABC transporter substrate-binding protein (CUT2 family)</fullName>
    </submittedName>
</protein>
<dbReference type="InterPro" id="IPR025997">
    <property type="entry name" value="SBP_2_dom"/>
</dbReference>
<keyword evidence="3 4" id="KW-0732">Signal</keyword>
<sequence length="354" mass="39429">MILQKNTFLAAFFALSTVSGINHAIAATNISFNDTVSSDSVPITENITSPVNIALIYPSADISDYWVRNYKAMVGRLEELNIPYTIKEYSSLQIEHFLQSKYVDEVTENAKDFDFVIFGPTELKIQSDNIQKLSKSDEFHTFIWAFHTPDPTWDHSPDAWFDFSSAQGAKALCDALIQKLGNDVYFALNRGIPGITDTQRSQLFSDCVEQKADWLNVYEHFGQYQKGGGSDGAHLIIKNFPEVALLHNANTAMTIGAIEAIKDEGKLDDIFVTGWGGTAKEIEKIKSGELNATPMRMSDDAGVATAEAIKYYLQDRKDEVPNIYLGRITVVTSDMDVSQINALSVEAFRYSSKQ</sequence>
<evidence type="ECO:0000313" key="7">
    <source>
        <dbReference type="Proteomes" id="UP000294656"/>
    </source>
</evidence>
<dbReference type="SUPFAM" id="SSF53822">
    <property type="entry name" value="Periplasmic binding protein-like I"/>
    <property type="match status" value="1"/>
</dbReference>
<gene>
    <name evidence="6" type="ORF">DFP79_2636</name>
</gene>